<reference evidence="1" key="1">
    <citation type="journal article" date="2014" name="Int. J. Syst. Evol. Microbiol.">
        <title>Complete genome sequence of Corynebacterium casei LMG S-19264T (=DSM 44701T), isolated from a smear-ripened cheese.</title>
        <authorList>
            <consortium name="US DOE Joint Genome Institute (JGI-PGF)"/>
            <person name="Walter F."/>
            <person name="Albersmeier A."/>
            <person name="Kalinowski J."/>
            <person name="Ruckert C."/>
        </authorList>
    </citation>
    <scope>NUCLEOTIDE SEQUENCE</scope>
    <source>
        <strain evidence="1">KCTC 12710</strain>
    </source>
</reference>
<accession>A0A918VEU4</accession>
<gene>
    <name evidence="1" type="ORF">GCM10007028_34980</name>
</gene>
<sequence>MITMGKNSRKLIENKYSMKAVAKDMITLYKRILKEGEKPKFVSI</sequence>
<comment type="caution">
    <text evidence="1">The sequence shown here is derived from an EMBL/GenBank/DDBJ whole genome shotgun (WGS) entry which is preliminary data.</text>
</comment>
<evidence type="ECO:0000313" key="2">
    <source>
        <dbReference type="Proteomes" id="UP000636004"/>
    </source>
</evidence>
<name>A0A918VEU4_9FLAO</name>
<keyword evidence="2" id="KW-1185">Reference proteome</keyword>
<protein>
    <submittedName>
        <fullName evidence="1">Uncharacterized protein</fullName>
    </submittedName>
</protein>
<evidence type="ECO:0000313" key="1">
    <source>
        <dbReference type="EMBL" id="GGZ93576.1"/>
    </source>
</evidence>
<reference evidence="1" key="2">
    <citation type="submission" date="2020-09" db="EMBL/GenBank/DDBJ databases">
        <authorList>
            <person name="Sun Q."/>
            <person name="Kim S."/>
        </authorList>
    </citation>
    <scope>NUCLEOTIDE SEQUENCE</scope>
    <source>
        <strain evidence="1">KCTC 12710</strain>
    </source>
</reference>
<proteinExistence type="predicted"/>
<dbReference type="AlphaFoldDB" id="A0A918VEU4"/>
<dbReference type="Proteomes" id="UP000636004">
    <property type="component" value="Unassembled WGS sequence"/>
</dbReference>
<dbReference type="EMBL" id="BMWZ01000012">
    <property type="protein sequence ID" value="GGZ93576.1"/>
    <property type="molecule type" value="Genomic_DNA"/>
</dbReference>
<organism evidence="1 2">
    <name type="scientific">Algibacter mikhailovii</name>
    <dbReference type="NCBI Taxonomy" id="425498"/>
    <lineage>
        <taxon>Bacteria</taxon>
        <taxon>Pseudomonadati</taxon>
        <taxon>Bacteroidota</taxon>
        <taxon>Flavobacteriia</taxon>
        <taxon>Flavobacteriales</taxon>
        <taxon>Flavobacteriaceae</taxon>
        <taxon>Algibacter</taxon>
    </lineage>
</organism>